<proteinExistence type="predicted"/>
<dbReference type="GO" id="GO:0016491">
    <property type="term" value="F:oxidoreductase activity"/>
    <property type="evidence" value="ECO:0007669"/>
    <property type="project" value="InterPro"/>
</dbReference>
<dbReference type="Proteomes" id="UP000325255">
    <property type="component" value="Unassembled WGS sequence"/>
</dbReference>
<accession>A0A5M6ITK5</accession>
<comment type="caution">
    <text evidence="3">The sequence shown here is derived from an EMBL/GenBank/DDBJ whole genome shotgun (WGS) entry which is preliminary data.</text>
</comment>
<reference evidence="3 4" key="1">
    <citation type="submission" date="2019-09" db="EMBL/GenBank/DDBJ databases">
        <title>Genome sequence of Rhodovastum atsumiense, a diverse member of the Acetobacteraceae family of non-sulfur purple photosynthetic bacteria.</title>
        <authorList>
            <person name="Meyer T."/>
            <person name="Kyndt J."/>
        </authorList>
    </citation>
    <scope>NUCLEOTIDE SEQUENCE [LARGE SCALE GENOMIC DNA]</scope>
    <source>
        <strain evidence="3 4">DSM 21279</strain>
    </source>
</reference>
<dbReference type="GO" id="GO:0016209">
    <property type="term" value="F:antioxidant activity"/>
    <property type="evidence" value="ECO:0007669"/>
    <property type="project" value="InterPro"/>
</dbReference>
<dbReference type="Pfam" id="PF00578">
    <property type="entry name" value="AhpC-TSA"/>
    <property type="match status" value="1"/>
</dbReference>
<name>A0A5M6ITK5_9PROT</name>
<evidence type="ECO:0000313" key="4">
    <source>
        <dbReference type="Proteomes" id="UP000325255"/>
    </source>
</evidence>
<feature type="chain" id="PRO_5024313713" evidence="1">
    <location>
        <begin position="26"/>
        <end position="206"/>
    </location>
</feature>
<dbReference type="PANTHER" id="PTHR43640">
    <property type="entry name" value="OS07G0260300 PROTEIN"/>
    <property type="match status" value="1"/>
</dbReference>
<sequence>MLTRRSGLAFLPALALPLLARPALAAPRIGAAAPDFTATDSNGRTVSLAALRGKVVVLEWTNDGCPFVAKWYRAGAMQQLQRDATARGAVWLSVISSAPGEQGYADGTRANDLTRSRNAAPTHVLLDPTGTLGHLYGAETTPHVFVITPTGTLAYMGGADSIASTRVEDLTRAEPYAREAITAVLDNRPVARTVTRPYGCTVKYAS</sequence>
<gene>
    <name evidence="3" type="ORF">F1189_17370</name>
</gene>
<dbReference type="AlphaFoldDB" id="A0A5M6ITK5"/>
<keyword evidence="4" id="KW-1185">Reference proteome</keyword>
<dbReference type="OrthoDB" id="9809746at2"/>
<dbReference type="InterPro" id="IPR036249">
    <property type="entry name" value="Thioredoxin-like_sf"/>
</dbReference>
<dbReference type="PROSITE" id="PS51352">
    <property type="entry name" value="THIOREDOXIN_2"/>
    <property type="match status" value="1"/>
</dbReference>
<dbReference type="InterPro" id="IPR000866">
    <property type="entry name" value="AhpC/TSA"/>
</dbReference>
<keyword evidence="1" id="KW-0732">Signal</keyword>
<evidence type="ECO:0000313" key="3">
    <source>
        <dbReference type="EMBL" id="KAA5610878.1"/>
    </source>
</evidence>
<protein>
    <submittedName>
        <fullName evidence="3">Redoxin domain-containing protein</fullName>
    </submittedName>
</protein>
<evidence type="ECO:0000259" key="2">
    <source>
        <dbReference type="PROSITE" id="PS51352"/>
    </source>
</evidence>
<dbReference type="Gene3D" id="3.40.30.10">
    <property type="entry name" value="Glutaredoxin"/>
    <property type="match status" value="1"/>
</dbReference>
<dbReference type="InterPro" id="IPR047262">
    <property type="entry name" value="PRX-like1"/>
</dbReference>
<organism evidence="3 4">
    <name type="scientific">Rhodovastum atsumiense</name>
    <dbReference type="NCBI Taxonomy" id="504468"/>
    <lineage>
        <taxon>Bacteria</taxon>
        <taxon>Pseudomonadati</taxon>
        <taxon>Pseudomonadota</taxon>
        <taxon>Alphaproteobacteria</taxon>
        <taxon>Acetobacterales</taxon>
        <taxon>Acetobacteraceae</taxon>
        <taxon>Rhodovastum</taxon>
    </lineage>
</organism>
<dbReference type="InterPro" id="IPR013766">
    <property type="entry name" value="Thioredoxin_domain"/>
</dbReference>
<feature type="domain" description="Thioredoxin" evidence="2">
    <location>
        <begin position="27"/>
        <end position="186"/>
    </location>
</feature>
<evidence type="ECO:0000256" key="1">
    <source>
        <dbReference type="SAM" id="SignalP"/>
    </source>
</evidence>
<dbReference type="EMBL" id="VWPK01000027">
    <property type="protein sequence ID" value="KAA5610878.1"/>
    <property type="molecule type" value="Genomic_DNA"/>
</dbReference>
<dbReference type="SUPFAM" id="SSF52833">
    <property type="entry name" value="Thioredoxin-like"/>
    <property type="match status" value="1"/>
</dbReference>
<dbReference type="PANTHER" id="PTHR43640:SF1">
    <property type="entry name" value="THIOREDOXIN-DEPENDENT PEROXIREDOXIN"/>
    <property type="match status" value="1"/>
</dbReference>
<feature type="signal peptide" evidence="1">
    <location>
        <begin position="1"/>
        <end position="25"/>
    </location>
</feature>